<dbReference type="EMBL" id="CAJVQC010022871">
    <property type="protein sequence ID" value="CAG8719980.1"/>
    <property type="molecule type" value="Genomic_DNA"/>
</dbReference>
<evidence type="ECO:0000313" key="2">
    <source>
        <dbReference type="Proteomes" id="UP000789920"/>
    </source>
</evidence>
<comment type="caution">
    <text evidence="1">The sequence shown here is derived from an EMBL/GenBank/DDBJ whole genome shotgun (WGS) entry which is preliminary data.</text>
</comment>
<evidence type="ECO:0000313" key="1">
    <source>
        <dbReference type="EMBL" id="CAG8719980.1"/>
    </source>
</evidence>
<keyword evidence="2" id="KW-1185">Reference proteome</keyword>
<organism evidence="1 2">
    <name type="scientific">Racocetra persica</name>
    <dbReference type="NCBI Taxonomy" id="160502"/>
    <lineage>
        <taxon>Eukaryota</taxon>
        <taxon>Fungi</taxon>
        <taxon>Fungi incertae sedis</taxon>
        <taxon>Mucoromycota</taxon>
        <taxon>Glomeromycotina</taxon>
        <taxon>Glomeromycetes</taxon>
        <taxon>Diversisporales</taxon>
        <taxon>Gigasporaceae</taxon>
        <taxon>Racocetra</taxon>
    </lineage>
</organism>
<sequence>MLVFMVYDFRGDKISKSSAKQVHNNENCNSNGRIADYWLWVIVLLKGKKKQLEILVTKSCREIANKNKISNNKEKIIRMLEDVYEQLERELADNTV</sequence>
<proteinExistence type="predicted"/>
<gene>
    <name evidence="1" type="ORF">RPERSI_LOCUS11220</name>
</gene>
<dbReference type="Proteomes" id="UP000789920">
    <property type="component" value="Unassembled WGS sequence"/>
</dbReference>
<protein>
    <submittedName>
        <fullName evidence="1">2947_t:CDS:1</fullName>
    </submittedName>
</protein>
<feature type="non-terminal residue" evidence="1">
    <location>
        <position position="96"/>
    </location>
</feature>
<accession>A0ACA9PT85</accession>
<reference evidence="1" key="1">
    <citation type="submission" date="2021-06" db="EMBL/GenBank/DDBJ databases">
        <authorList>
            <person name="Kallberg Y."/>
            <person name="Tangrot J."/>
            <person name="Rosling A."/>
        </authorList>
    </citation>
    <scope>NUCLEOTIDE SEQUENCE</scope>
    <source>
        <strain evidence="1">MA461A</strain>
    </source>
</reference>
<name>A0ACA9PT85_9GLOM</name>